<dbReference type="EMBL" id="CP095351">
    <property type="protein sequence ID" value="XAG86255.1"/>
    <property type="molecule type" value="Genomic_DNA"/>
</dbReference>
<accession>A0AAU6VJJ4</accession>
<gene>
    <name evidence="2" type="ORF">MRM63_13775</name>
</gene>
<dbReference type="Pfam" id="PF25759">
    <property type="entry name" value="HP1_ORF34"/>
    <property type="match status" value="1"/>
</dbReference>
<organism evidence="2">
    <name type="scientific">bacterium 19MO03SA05</name>
    <dbReference type="NCBI Taxonomy" id="2920620"/>
    <lineage>
        <taxon>Bacteria</taxon>
    </lineage>
</organism>
<protein>
    <submittedName>
        <fullName evidence="2">DNA-binding protein</fullName>
    </submittedName>
</protein>
<proteinExistence type="predicted"/>
<reference evidence="2" key="1">
    <citation type="submission" date="2022-03" db="EMBL/GenBank/DDBJ databases">
        <title>Sea Food Isolates.</title>
        <authorList>
            <person name="Li c."/>
        </authorList>
    </citation>
    <scope>NUCLEOTIDE SEQUENCE</scope>
    <source>
        <strain evidence="2">19MO03SA05</strain>
    </source>
</reference>
<keyword evidence="2" id="KW-0238">DNA-binding</keyword>
<dbReference type="GO" id="GO:0003677">
    <property type="term" value="F:DNA binding"/>
    <property type="evidence" value="ECO:0007669"/>
    <property type="project" value="UniProtKB-KW"/>
</dbReference>
<evidence type="ECO:0000313" key="2">
    <source>
        <dbReference type="EMBL" id="XAG86255.1"/>
    </source>
</evidence>
<feature type="compositionally biased region" description="Basic and acidic residues" evidence="1">
    <location>
        <begin position="122"/>
        <end position="131"/>
    </location>
</feature>
<dbReference type="AlphaFoldDB" id="A0AAU6VJJ4"/>
<feature type="region of interest" description="Disordered" evidence="1">
    <location>
        <begin position="122"/>
        <end position="157"/>
    </location>
</feature>
<name>A0AAU6VJJ4_UNCXX</name>
<feature type="compositionally biased region" description="Polar residues" evidence="1">
    <location>
        <begin position="132"/>
        <end position="150"/>
    </location>
</feature>
<sequence>MFALDGKTFNIKNLQVHFDRDFKSEDMSGMSSFAMLSEQGDKPASLQVTGLIAFKDINQLADLQSMSSDKDENGDRKLYRIVNELANAFNIREAKFNGKFSATEHDKLMAWNVSFRLVEQRSVAEQKEQRQRAQTKPQQAENGQLQSALENADEATQ</sequence>
<evidence type="ECO:0000256" key="1">
    <source>
        <dbReference type="SAM" id="MobiDB-lite"/>
    </source>
</evidence>
<dbReference type="InterPro" id="IPR057869">
    <property type="entry name" value="HP1_YO34"/>
</dbReference>